<protein>
    <recommendedName>
        <fullName evidence="3">Lipoprotein</fullName>
    </recommendedName>
</protein>
<reference evidence="1 2" key="1">
    <citation type="journal article" date="2015" name="Genome Announc.">
        <title>Closed Genome Sequence of Octadecabacter temperatus SB1, the First Mesophilic Species of the Genus Octadecabacter.</title>
        <authorList>
            <person name="Voget S."/>
            <person name="Billerbeck S."/>
            <person name="Simon M."/>
            <person name="Daniel R."/>
        </authorList>
    </citation>
    <scope>NUCLEOTIDE SEQUENCE [LARGE SCALE GENOMIC DNA]</scope>
    <source>
        <strain evidence="1 2">SB1</strain>
    </source>
</reference>
<gene>
    <name evidence="1" type="ORF">OSB_23020</name>
</gene>
<dbReference type="PATRIC" id="fig|1458307.3.peg.2321"/>
<dbReference type="PROSITE" id="PS51257">
    <property type="entry name" value="PROKAR_LIPOPROTEIN"/>
    <property type="match status" value="1"/>
</dbReference>
<proteinExistence type="predicted"/>
<dbReference type="AlphaFoldDB" id="A0A0K0Y794"/>
<accession>A0A0K0Y794</accession>
<evidence type="ECO:0000313" key="1">
    <source>
        <dbReference type="EMBL" id="AKS46838.1"/>
    </source>
</evidence>
<evidence type="ECO:0008006" key="3">
    <source>
        <dbReference type="Google" id="ProtNLM"/>
    </source>
</evidence>
<dbReference type="Proteomes" id="UP000067444">
    <property type="component" value="Chromosome"/>
</dbReference>
<dbReference type="KEGG" id="otm:OSB_23020"/>
<dbReference type="RefSeq" id="WP_049835109.1">
    <property type="nucleotide sequence ID" value="NZ_CP012160.1"/>
</dbReference>
<evidence type="ECO:0000313" key="2">
    <source>
        <dbReference type="Proteomes" id="UP000067444"/>
    </source>
</evidence>
<dbReference type="OrthoDB" id="8238110at2"/>
<name>A0A0K0Y794_9RHOB</name>
<dbReference type="EMBL" id="CP012160">
    <property type="protein sequence ID" value="AKS46838.1"/>
    <property type="molecule type" value="Genomic_DNA"/>
</dbReference>
<organism evidence="1 2">
    <name type="scientific">Octadecabacter temperatus</name>
    <dbReference type="NCBI Taxonomy" id="1458307"/>
    <lineage>
        <taxon>Bacteria</taxon>
        <taxon>Pseudomonadati</taxon>
        <taxon>Pseudomonadota</taxon>
        <taxon>Alphaproteobacteria</taxon>
        <taxon>Rhodobacterales</taxon>
        <taxon>Roseobacteraceae</taxon>
        <taxon>Octadecabacter</taxon>
    </lineage>
</organism>
<sequence>MFRFTLTAMLAFGLSGCMTPSGGEPSNGLDDTRVVLPSPDPDGGPLVFEFYADGKGLFALNEVADRGQEPLTWRILNDELCIEVGGLSEDCVPVAIQGNRISLEIRFSDQRGDDYASLRSTRSS</sequence>
<keyword evidence="2" id="KW-1185">Reference proteome</keyword>